<sequence length="293" mass="31718">MTFRDWVKFIVLSLLWGSSFLWIKIAVQEIGPFTLVAFRILFGLLGFLVFFLLTRPALPSRAYIGPFALMGLFNIAVPFVLISWSEKFIPSGMASVLNSTTPLWAIVISPFFIAEDRLTVKKVLGLVLGFGGVVMLVSNQLTGGVGHQAIAPLTMLAATFCYAITAVYSRLKLAGLDPIAQTAGAFTGAALAIVPSAMIVEAPFQLPQLPITWLALAWLGLLGTFTAYMLYYSLIHSIGPMRATSVTYVMALVGVVLGILFLSEPPDWRLFAGGALIIGGVMLVNQKKRELAQ</sequence>
<feature type="transmembrane region" description="Helical" evidence="6">
    <location>
        <begin position="268"/>
        <end position="285"/>
    </location>
</feature>
<dbReference type="OrthoDB" id="158029at2"/>
<comment type="caution">
    <text evidence="8">The sequence shown here is derived from an EMBL/GenBank/DDBJ whole genome shotgun (WGS) entry which is preliminary data.</text>
</comment>
<dbReference type="GO" id="GO:0016020">
    <property type="term" value="C:membrane"/>
    <property type="evidence" value="ECO:0007669"/>
    <property type="project" value="UniProtKB-SubCell"/>
</dbReference>
<feature type="transmembrane region" description="Helical" evidence="6">
    <location>
        <begin position="7"/>
        <end position="27"/>
    </location>
</feature>
<comment type="similarity">
    <text evidence="2">Belongs to the EamA transporter family.</text>
</comment>
<dbReference type="SUPFAM" id="SSF103481">
    <property type="entry name" value="Multidrug resistance efflux transporter EmrE"/>
    <property type="match status" value="2"/>
</dbReference>
<evidence type="ECO:0000256" key="6">
    <source>
        <dbReference type="SAM" id="Phobius"/>
    </source>
</evidence>
<feature type="transmembrane region" description="Helical" evidence="6">
    <location>
        <begin position="96"/>
        <end position="114"/>
    </location>
</feature>
<gene>
    <name evidence="8" type="ORF">ADN00_14760</name>
</gene>
<dbReference type="InterPro" id="IPR050638">
    <property type="entry name" value="AA-Vitamin_Transporters"/>
</dbReference>
<feature type="domain" description="EamA" evidence="7">
    <location>
        <begin position="152"/>
        <end position="285"/>
    </location>
</feature>
<evidence type="ECO:0000313" key="9">
    <source>
        <dbReference type="Proteomes" id="UP000050417"/>
    </source>
</evidence>
<dbReference type="STRING" id="1134406.ADN00_14760"/>
<protein>
    <recommendedName>
        <fullName evidence="7">EamA domain-containing protein</fullName>
    </recommendedName>
</protein>
<dbReference type="EMBL" id="LGCL01000035">
    <property type="protein sequence ID" value="KPL73597.1"/>
    <property type="molecule type" value="Genomic_DNA"/>
</dbReference>
<dbReference type="PATRIC" id="fig|1134406.4.peg.2118"/>
<evidence type="ECO:0000256" key="3">
    <source>
        <dbReference type="ARBA" id="ARBA00022692"/>
    </source>
</evidence>
<dbReference type="Proteomes" id="UP000050417">
    <property type="component" value="Unassembled WGS sequence"/>
</dbReference>
<dbReference type="RefSeq" id="WP_075063798.1">
    <property type="nucleotide sequence ID" value="NZ_LGCL01000035.1"/>
</dbReference>
<keyword evidence="4 6" id="KW-1133">Transmembrane helix</keyword>
<feature type="transmembrane region" description="Helical" evidence="6">
    <location>
        <begin position="180"/>
        <end position="199"/>
    </location>
</feature>
<dbReference type="PANTHER" id="PTHR32322:SF9">
    <property type="entry name" value="AMINO-ACID METABOLITE EFFLUX PUMP-RELATED"/>
    <property type="match status" value="1"/>
</dbReference>
<feature type="transmembrane region" description="Helical" evidence="6">
    <location>
        <begin position="243"/>
        <end position="262"/>
    </location>
</feature>
<dbReference type="InterPro" id="IPR037185">
    <property type="entry name" value="EmrE-like"/>
</dbReference>
<reference evidence="8 9" key="1">
    <citation type="submission" date="2015-07" db="EMBL/GenBank/DDBJ databases">
        <title>Genome sequence of Ornatilinea apprima DSM 23815.</title>
        <authorList>
            <person name="Hemp J."/>
            <person name="Ward L.M."/>
            <person name="Pace L.A."/>
            <person name="Fischer W.W."/>
        </authorList>
    </citation>
    <scope>NUCLEOTIDE SEQUENCE [LARGE SCALE GENOMIC DNA]</scope>
    <source>
        <strain evidence="8 9">P3M-1</strain>
    </source>
</reference>
<feature type="transmembrane region" description="Helical" evidence="6">
    <location>
        <begin position="211"/>
        <end position="231"/>
    </location>
</feature>
<dbReference type="InterPro" id="IPR000620">
    <property type="entry name" value="EamA_dom"/>
</dbReference>
<accession>A0A0P6XEL4</accession>
<evidence type="ECO:0000256" key="2">
    <source>
        <dbReference type="ARBA" id="ARBA00007362"/>
    </source>
</evidence>
<evidence type="ECO:0000256" key="4">
    <source>
        <dbReference type="ARBA" id="ARBA00022989"/>
    </source>
</evidence>
<evidence type="ECO:0000256" key="5">
    <source>
        <dbReference type="ARBA" id="ARBA00023136"/>
    </source>
</evidence>
<name>A0A0P6XEL4_9CHLR</name>
<comment type="subcellular location">
    <subcellularLocation>
        <location evidence="1">Membrane</location>
        <topology evidence="1">Multi-pass membrane protein</topology>
    </subcellularLocation>
</comment>
<evidence type="ECO:0000259" key="7">
    <source>
        <dbReference type="Pfam" id="PF00892"/>
    </source>
</evidence>
<feature type="transmembrane region" description="Helical" evidence="6">
    <location>
        <begin position="65"/>
        <end position="84"/>
    </location>
</feature>
<feature type="domain" description="EamA" evidence="7">
    <location>
        <begin position="9"/>
        <end position="137"/>
    </location>
</feature>
<proteinExistence type="inferred from homology"/>
<feature type="transmembrane region" description="Helical" evidence="6">
    <location>
        <begin position="123"/>
        <end position="143"/>
    </location>
</feature>
<dbReference type="PANTHER" id="PTHR32322">
    <property type="entry name" value="INNER MEMBRANE TRANSPORTER"/>
    <property type="match status" value="1"/>
</dbReference>
<organism evidence="8 9">
    <name type="scientific">Ornatilinea apprima</name>
    <dbReference type="NCBI Taxonomy" id="1134406"/>
    <lineage>
        <taxon>Bacteria</taxon>
        <taxon>Bacillati</taxon>
        <taxon>Chloroflexota</taxon>
        <taxon>Anaerolineae</taxon>
        <taxon>Anaerolineales</taxon>
        <taxon>Anaerolineaceae</taxon>
        <taxon>Ornatilinea</taxon>
    </lineage>
</organism>
<feature type="transmembrane region" description="Helical" evidence="6">
    <location>
        <begin position="33"/>
        <end position="53"/>
    </location>
</feature>
<feature type="transmembrane region" description="Helical" evidence="6">
    <location>
        <begin position="149"/>
        <end position="168"/>
    </location>
</feature>
<keyword evidence="9" id="KW-1185">Reference proteome</keyword>
<dbReference type="Gene3D" id="1.10.3730.20">
    <property type="match status" value="1"/>
</dbReference>
<dbReference type="Pfam" id="PF00892">
    <property type="entry name" value="EamA"/>
    <property type="match status" value="2"/>
</dbReference>
<evidence type="ECO:0000313" key="8">
    <source>
        <dbReference type="EMBL" id="KPL73597.1"/>
    </source>
</evidence>
<dbReference type="AlphaFoldDB" id="A0A0P6XEL4"/>
<keyword evidence="3 6" id="KW-0812">Transmembrane</keyword>
<keyword evidence="5 6" id="KW-0472">Membrane</keyword>
<evidence type="ECO:0000256" key="1">
    <source>
        <dbReference type="ARBA" id="ARBA00004141"/>
    </source>
</evidence>